<protein>
    <recommendedName>
        <fullName evidence="3">ER membrane protein complex subunit 6</fullName>
    </recommendedName>
</protein>
<dbReference type="eggNOG" id="KOG4455">
    <property type="taxonomic scope" value="Eukaryota"/>
</dbReference>
<dbReference type="PANTHER" id="PTHR20994:SF0">
    <property type="entry name" value="ER MEMBRANE PROTEIN COMPLEX SUBUNIT 6"/>
    <property type="match status" value="1"/>
</dbReference>
<dbReference type="Proteomes" id="UP000002009">
    <property type="component" value="Chromosome 16"/>
</dbReference>
<keyword evidence="4 8" id="KW-0812">Transmembrane</keyword>
<sequence>MSAQSASKKLIVIDPEKVANNAKVNGVVFQFLAIVAGIVCGCLGLTDLKGFAAFVAANVAIGGAVVAKCGFKPSKYFVGIDKVIVDGASLGFGTFVLFWTLFYNICHLF</sequence>
<dbReference type="STRING" id="296587.C1EIV7"/>
<evidence type="ECO:0000256" key="7">
    <source>
        <dbReference type="ARBA" id="ARBA00023136"/>
    </source>
</evidence>
<comment type="similarity">
    <text evidence="2">Belongs to the EMC6 family.</text>
</comment>
<dbReference type="GO" id="GO:0000045">
    <property type="term" value="P:autophagosome assembly"/>
    <property type="evidence" value="ECO:0007669"/>
    <property type="project" value="TreeGrafter"/>
</dbReference>
<evidence type="ECO:0000313" key="10">
    <source>
        <dbReference type="Proteomes" id="UP000002009"/>
    </source>
</evidence>
<evidence type="ECO:0000256" key="3">
    <source>
        <dbReference type="ARBA" id="ARBA00020827"/>
    </source>
</evidence>
<dbReference type="GO" id="GO:0072546">
    <property type="term" value="C:EMC complex"/>
    <property type="evidence" value="ECO:0007669"/>
    <property type="project" value="InterPro"/>
</dbReference>
<dbReference type="InterPro" id="IPR029008">
    <property type="entry name" value="EMC6-like"/>
</dbReference>
<evidence type="ECO:0000256" key="1">
    <source>
        <dbReference type="ARBA" id="ARBA00004477"/>
    </source>
</evidence>
<evidence type="ECO:0000256" key="5">
    <source>
        <dbReference type="ARBA" id="ARBA00022824"/>
    </source>
</evidence>
<evidence type="ECO:0000313" key="9">
    <source>
        <dbReference type="EMBL" id="ACO67927.1"/>
    </source>
</evidence>
<dbReference type="GO" id="GO:0034975">
    <property type="term" value="P:protein folding in endoplasmic reticulum"/>
    <property type="evidence" value="ECO:0007669"/>
    <property type="project" value="TreeGrafter"/>
</dbReference>
<dbReference type="AlphaFoldDB" id="C1EIV7"/>
<comment type="subcellular location">
    <subcellularLocation>
        <location evidence="1">Endoplasmic reticulum membrane</location>
        <topology evidence="1">Multi-pass membrane protein</topology>
    </subcellularLocation>
</comment>
<name>C1EIV7_MICCC</name>
<feature type="transmembrane region" description="Helical" evidence="8">
    <location>
        <begin position="83"/>
        <end position="105"/>
    </location>
</feature>
<keyword evidence="7 8" id="KW-0472">Membrane</keyword>
<dbReference type="InterPro" id="IPR008504">
    <property type="entry name" value="Emc6"/>
</dbReference>
<feature type="transmembrane region" description="Helical" evidence="8">
    <location>
        <begin position="52"/>
        <end position="71"/>
    </location>
</feature>
<accession>C1EIV7</accession>
<dbReference type="KEGG" id="mis:MICPUN_64716"/>
<dbReference type="PANTHER" id="PTHR20994">
    <property type="entry name" value="ER MEMBRANE PROTEIN COMPLEX SUBUNIT 6"/>
    <property type="match status" value="1"/>
</dbReference>
<dbReference type="FunCoup" id="C1EIV7">
    <property type="interactions" value="1688"/>
</dbReference>
<proteinExistence type="inferred from homology"/>
<evidence type="ECO:0000256" key="2">
    <source>
        <dbReference type="ARBA" id="ARBA00009436"/>
    </source>
</evidence>
<organism evidence="9 10">
    <name type="scientific">Micromonas commoda (strain RCC299 / NOUM17 / CCMP2709)</name>
    <name type="common">Picoplanktonic green alga</name>
    <dbReference type="NCBI Taxonomy" id="296587"/>
    <lineage>
        <taxon>Eukaryota</taxon>
        <taxon>Viridiplantae</taxon>
        <taxon>Chlorophyta</taxon>
        <taxon>Mamiellophyceae</taxon>
        <taxon>Mamiellales</taxon>
        <taxon>Mamiellaceae</taxon>
        <taxon>Micromonas</taxon>
    </lineage>
</organism>
<keyword evidence="10" id="KW-1185">Reference proteome</keyword>
<dbReference type="OMA" id="IVYLLAH"/>
<evidence type="ECO:0000256" key="6">
    <source>
        <dbReference type="ARBA" id="ARBA00022989"/>
    </source>
</evidence>
<evidence type="ECO:0000256" key="4">
    <source>
        <dbReference type="ARBA" id="ARBA00022692"/>
    </source>
</evidence>
<dbReference type="RefSeq" id="XP_002506669.1">
    <property type="nucleotide sequence ID" value="XM_002506623.1"/>
</dbReference>
<feature type="transmembrane region" description="Helical" evidence="8">
    <location>
        <begin position="27"/>
        <end position="46"/>
    </location>
</feature>
<dbReference type="Pfam" id="PF07019">
    <property type="entry name" value="EMC6"/>
    <property type="match status" value="1"/>
</dbReference>
<reference evidence="9 10" key="1">
    <citation type="journal article" date="2009" name="Science">
        <title>Green evolution and dynamic adaptations revealed by genomes of the marine picoeukaryotes Micromonas.</title>
        <authorList>
            <person name="Worden A.Z."/>
            <person name="Lee J.H."/>
            <person name="Mock T."/>
            <person name="Rouze P."/>
            <person name="Simmons M.P."/>
            <person name="Aerts A.L."/>
            <person name="Allen A.E."/>
            <person name="Cuvelier M.L."/>
            <person name="Derelle E."/>
            <person name="Everett M.V."/>
            <person name="Foulon E."/>
            <person name="Grimwood J."/>
            <person name="Gundlach H."/>
            <person name="Henrissat B."/>
            <person name="Napoli C."/>
            <person name="McDonald S.M."/>
            <person name="Parker M.S."/>
            <person name="Rombauts S."/>
            <person name="Salamov A."/>
            <person name="Von Dassow P."/>
            <person name="Badger J.H."/>
            <person name="Coutinho P.M."/>
            <person name="Demir E."/>
            <person name="Dubchak I."/>
            <person name="Gentemann C."/>
            <person name="Eikrem W."/>
            <person name="Gready J.E."/>
            <person name="John U."/>
            <person name="Lanier W."/>
            <person name="Lindquist E.A."/>
            <person name="Lucas S."/>
            <person name="Mayer K.F."/>
            <person name="Moreau H."/>
            <person name="Not F."/>
            <person name="Otillar R."/>
            <person name="Panaud O."/>
            <person name="Pangilinan J."/>
            <person name="Paulsen I."/>
            <person name="Piegu B."/>
            <person name="Poliakov A."/>
            <person name="Robbens S."/>
            <person name="Schmutz J."/>
            <person name="Toulza E."/>
            <person name="Wyss T."/>
            <person name="Zelensky A."/>
            <person name="Zhou K."/>
            <person name="Armbrust E.V."/>
            <person name="Bhattacharya D."/>
            <person name="Goodenough U.W."/>
            <person name="Van de Peer Y."/>
            <person name="Grigoriev I.V."/>
        </authorList>
    </citation>
    <scope>NUCLEOTIDE SEQUENCE [LARGE SCALE GENOMIC DNA]</scope>
    <source>
        <strain evidence="10">RCC299 / NOUM17</strain>
    </source>
</reference>
<evidence type="ECO:0000256" key="8">
    <source>
        <dbReference type="SAM" id="Phobius"/>
    </source>
</evidence>
<keyword evidence="5" id="KW-0256">Endoplasmic reticulum</keyword>
<gene>
    <name evidence="9" type="ORF">MICPUN_64716</name>
</gene>
<dbReference type="GeneID" id="8249755"/>
<dbReference type="OrthoDB" id="16510at2759"/>
<dbReference type="InParanoid" id="C1EIV7"/>
<keyword evidence="6 8" id="KW-1133">Transmembrane helix</keyword>
<dbReference type="EMBL" id="CP001334">
    <property type="protein sequence ID" value="ACO67927.1"/>
    <property type="molecule type" value="Genomic_DNA"/>
</dbReference>